<dbReference type="PIRSF" id="PIRSF039008">
    <property type="entry name" value="YjbJ"/>
    <property type="match status" value="1"/>
</dbReference>
<dbReference type="HOGENOM" id="CLU_135567_4_4_6"/>
<dbReference type="STRING" id="1547445.LO80_00785"/>
<dbReference type="EMBL" id="CP009574">
    <property type="protein sequence ID" value="AIT08652.1"/>
    <property type="molecule type" value="Genomic_DNA"/>
</dbReference>
<dbReference type="PANTHER" id="PTHR34977:SF1">
    <property type="entry name" value="UPF0337 PROTEIN YJBJ"/>
    <property type="match status" value="1"/>
</dbReference>
<dbReference type="KEGG" id="frf:LO80_00785"/>
<dbReference type="OrthoDB" id="9796058at2"/>
<dbReference type="Proteomes" id="UP000029672">
    <property type="component" value="Chromosome"/>
</dbReference>
<dbReference type="InterPro" id="IPR050423">
    <property type="entry name" value="UPF0337_stress_rsp"/>
</dbReference>
<organism evidence="3 4">
    <name type="scientific">Candidatus Francisella endociliophora</name>
    <dbReference type="NCBI Taxonomy" id="653937"/>
    <lineage>
        <taxon>Bacteria</taxon>
        <taxon>Pseudomonadati</taxon>
        <taxon>Pseudomonadota</taxon>
        <taxon>Gammaproteobacteria</taxon>
        <taxon>Thiotrichales</taxon>
        <taxon>Francisellaceae</taxon>
        <taxon>Francisella</taxon>
    </lineage>
</organism>
<dbReference type="RefSeq" id="WP_040007659.1">
    <property type="nucleotide sequence ID" value="NZ_CP009574.1"/>
</dbReference>
<dbReference type="AlphaFoldDB" id="A0A097EM55"/>
<name>A0A097EM55_9GAMM</name>
<proteinExistence type="inferred from homology"/>
<dbReference type="Gene3D" id="1.10.1470.10">
    <property type="entry name" value="YjbJ"/>
    <property type="match status" value="1"/>
</dbReference>
<feature type="domain" description="CsbD-like" evidence="2">
    <location>
        <begin position="5"/>
        <end position="55"/>
    </location>
</feature>
<gene>
    <name evidence="3" type="ORF">LO80_00785</name>
</gene>
<sequence length="67" mass="7746">MNKHEAKGKWEQFKAKVKSKYAELTDDDLKKIEAGTEKLAGKLQEKYGISKEKAEEQAKELERDFNS</sequence>
<evidence type="ECO:0000313" key="3">
    <source>
        <dbReference type="EMBL" id="AIT08652.1"/>
    </source>
</evidence>
<dbReference type="eggNOG" id="COG3237">
    <property type="taxonomic scope" value="Bacteria"/>
</dbReference>
<dbReference type="SUPFAM" id="SSF69047">
    <property type="entry name" value="Hypothetical protein YjbJ"/>
    <property type="match status" value="1"/>
</dbReference>
<comment type="similarity">
    <text evidence="1">Belongs to the UPF0337 (CsbD) family.</text>
</comment>
<evidence type="ECO:0000313" key="4">
    <source>
        <dbReference type="Proteomes" id="UP000029672"/>
    </source>
</evidence>
<evidence type="ECO:0000256" key="1">
    <source>
        <dbReference type="ARBA" id="ARBA00009129"/>
    </source>
</evidence>
<evidence type="ECO:0000259" key="2">
    <source>
        <dbReference type="Pfam" id="PF05532"/>
    </source>
</evidence>
<dbReference type="PANTHER" id="PTHR34977">
    <property type="entry name" value="UPF0337 PROTEIN YJBJ"/>
    <property type="match status" value="1"/>
</dbReference>
<keyword evidence="4" id="KW-1185">Reference proteome</keyword>
<dbReference type="InterPro" id="IPR026042">
    <property type="entry name" value="YjbJ"/>
</dbReference>
<protein>
    <recommendedName>
        <fullName evidence="2">CsbD-like domain-containing protein</fullName>
    </recommendedName>
</protein>
<dbReference type="InterPro" id="IPR036629">
    <property type="entry name" value="YjbJ_sf"/>
</dbReference>
<accession>A0A097EM55</accession>
<dbReference type="Pfam" id="PF05532">
    <property type="entry name" value="CsbD"/>
    <property type="match status" value="1"/>
</dbReference>
<reference evidence="3 4" key="1">
    <citation type="submission" date="2014-10" db="EMBL/GenBank/DDBJ databases">
        <title>Whole genome sequence of Francisella endociliophora strain FSC1006, isolated from a laboratory culture of the marine ciliate Euplotes raikovi.</title>
        <authorList>
            <person name="Granberg M."/>
            <person name="Backman S."/>
            <person name="Lundmark E."/>
            <person name="Nilsson E."/>
            <person name="Karlsson E."/>
            <person name="Thelaus J."/>
            <person name="Ohrman C."/>
            <person name="Larkeryd A."/>
            <person name="Stenberg P."/>
        </authorList>
    </citation>
    <scope>NUCLEOTIDE SEQUENCE [LARGE SCALE GENOMIC DNA]</scope>
    <source>
        <strain evidence="3 4">FSC1006</strain>
    </source>
</reference>
<dbReference type="InterPro" id="IPR008462">
    <property type="entry name" value="CsbD"/>
</dbReference>